<organism evidence="2 3">
    <name type="scientific">Candidatus Clostridium stratigraminis</name>
    <dbReference type="NCBI Taxonomy" id="3381661"/>
    <lineage>
        <taxon>Bacteria</taxon>
        <taxon>Bacillati</taxon>
        <taxon>Bacillota</taxon>
        <taxon>Clostridia</taxon>
        <taxon>Eubacteriales</taxon>
        <taxon>Clostridiaceae</taxon>
        <taxon>Clostridium</taxon>
    </lineage>
</organism>
<keyword evidence="3" id="KW-1185">Reference proteome</keyword>
<dbReference type="Proteomes" id="UP001623591">
    <property type="component" value="Unassembled WGS sequence"/>
</dbReference>
<dbReference type="InterPro" id="IPR018709">
    <property type="entry name" value="CoA_activase_DUF2229"/>
</dbReference>
<sequence>MIIGIPQGLMNYKYYPYFEVFFKELGVNVITSKNTNREIFNEGAKYCVDEACIPIKVFHGHTAYLKDKCDMIFVPRIMQLNKKEYICPKFCGLPEMIKNNINDLPPLITSTIYAYDKKHLLRAAKEAASAITRDKNRINKALASVLQLKNVLVEENKDIYKYKIGLIGHPYNIYDIFVNMNVVNKLNKLGASVITEDNIDKEFIEREVKYLFKRPFWTFAKNSFGSSLYLSRNKVVDGLIYISSFACGIDSIVLELIKNKIGNFPLLTIKLDEHTGEAGVDTRLEAFMDMLERRKFNENYLSSSR</sequence>
<evidence type="ECO:0000313" key="3">
    <source>
        <dbReference type="Proteomes" id="UP001623591"/>
    </source>
</evidence>
<dbReference type="PANTHER" id="PTHR32329:SF2">
    <property type="entry name" value="BIFUNCTIONAL PROTEIN [INCLUDES 2-HYDROXYACYL-COA DEHYDRATASE (N-TER) AND ITS ACTIVATOR DOMAIN (C_TERM)"/>
    <property type="match status" value="1"/>
</dbReference>
<gene>
    <name evidence="2" type="ORF">ACJDUG_12775</name>
</gene>
<name>A0ABW8T7B9_9CLOT</name>
<comment type="caution">
    <text evidence="2">The sequence shown here is derived from an EMBL/GenBank/DDBJ whole genome shotgun (WGS) entry which is preliminary data.</text>
</comment>
<dbReference type="Gene3D" id="3.40.50.11900">
    <property type="match status" value="1"/>
</dbReference>
<dbReference type="EMBL" id="JBJHZZ010000009">
    <property type="protein sequence ID" value="MFL0247845.1"/>
    <property type="molecule type" value="Genomic_DNA"/>
</dbReference>
<dbReference type="RefSeq" id="WP_406770275.1">
    <property type="nucleotide sequence ID" value="NZ_JBJHZZ010000009.1"/>
</dbReference>
<protein>
    <submittedName>
        <fullName evidence="2">Acyl-CoA dehydratase activase-related protein</fullName>
    </submittedName>
</protein>
<feature type="domain" description="DUF2229" evidence="1">
    <location>
        <begin position="3"/>
        <end position="199"/>
    </location>
</feature>
<dbReference type="InterPro" id="IPR051805">
    <property type="entry name" value="Dehydratase_Activator_Redct"/>
</dbReference>
<evidence type="ECO:0000259" key="1">
    <source>
        <dbReference type="Pfam" id="PF09989"/>
    </source>
</evidence>
<dbReference type="Pfam" id="PF09989">
    <property type="entry name" value="DUF2229"/>
    <property type="match status" value="1"/>
</dbReference>
<reference evidence="2 3" key="1">
    <citation type="submission" date="2024-11" db="EMBL/GenBank/DDBJ databases">
        <authorList>
            <person name="Heng Y.C."/>
            <person name="Lim A.C.H."/>
            <person name="Lee J.K.Y."/>
            <person name="Kittelmann S."/>
        </authorList>
    </citation>
    <scope>NUCLEOTIDE SEQUENCE [LARGE SCALE GENOMIC DNA]</scope>
    <source>
        <strain evidence="2 3">WILCCON 0185</strain>
    </source>
</reference>
<evidence type="ECO:0000313" key="2">
    <source>
        <dbReference type="EMBL" id="MFL0247845.1"/>
    </source>
</evidence>
<accession>A0ABW8T7B9</accession>
<proteinExistence type="predicted"/>
<dbReference type="PANTHER" id="PTHR32329">
    <property type="entry name" value="BIFUNCTIONAL PROTEIN [INCLUDES 2-HYDROXYACYL-COA DEHYDRATASE (N-TER) AND ITS ACTIVATOR DOMAIN (C_TERM)-RELATED"/>
    <property type="match status" value="1"/>
</dbReference>